<feature type="transmembrane region" description="Helical" evidence="8">
    <location>
        <begin position="21"/>
        <end position="48"/>
    </location>
</feature>
<feature type="transmembrane region" description="Helical" evidence="8">
    <location>
        <begin position="380"/>
        <end position="400"/>
    </location>
</feature>
<dbReference type="InterPro" id="IPR051447">
    <property type="entry name" value="Lipoprotein-release_system"/>
</dbReference>
<comment type="similarity">
    <text evidence="2">Belongs to the ABC-4 integral membrane protein family. LolC/E subfamily.</text>
</comment>
<keyword evidence="7 8" id="KW-0472">Membrane</keyword>
<comment type="subcellular location">
    <subcellularLocation>
        <location evidence="1">Cell membrane</location>
        <topology evidence="1">Multi-pass membrane protein</topology>
    </subcellularLocation>
</comment>
<comment type="caution">
    <text evidence="11">The sequence shown here is derived from an EMBL/GenBank/DDBJ whole genome shotgun (WGS) entry which is preliminary data.</text>
</comment>
<dbReference type="Pfam" id="PF02687">
    <property type="entry name" value="FtsX"/>
    <property type="match status" value="1"/>
</dbReference>
<keyword evidence="4" id="KW-1003">Cell membrane</keyword>
<evidence type="ECO:0000256" key="6">
    <source>
        <dbReference type="ARBA" id="ARBA00022989"/>
    </source>
</evidence>
<dbReference type="InterPro" id="IPR011925">
    <property type="entry name" value="LolCE_TM"/>
</dbReference>
<keyword evidence="5 8" id="KW-0812">Transmembrane</keyword>
<evidence type="ECO:0000256" key="5">
    <source>
        <dbReference type="ARBA" id="ARBA00022692"/>
    </source>
</evidence>
<protein>
    <submittedName>
        <fullName evidence="11">Lipoprotein-releasing ABC transporter permease subunit</fullName>
    </submittedName>
</protein>
<dbReference type="InterPro" id="IPR003838">
    <property type="entry name" value="ABC3_permease_C"/>
</dbReference>
<dbReference type="Pfam" id="PF12704">
    <property type="entry name" value="MacB_PCD"/>
    <property type="match status" value="1"/>
</dbReference>
<gene>
    <name evidence="11" type="ORF">DI586_03785</name>
</gene>
<proteinExistence type="inferred from homology"/>
<evidence type="ECO:0000256" key="1">
    <source>
        <dbReference type="ARBA" id="ARBA00004651"/>
    </source>
</evidence>
<dbReference type="NCBIfam" id="TIGR02212">
    <property type="entry name" value="lolCE"/>
    <property type="match status" value="1"/>
</dbReference>
<feature type="domain" description="MacB-like periplasmic core" evidence="10">
    <location>
        <begin position="32"/>
        <end position="242"/>
    </location>
</feature>
<evidence type="ECO:0000259" key="10">
    <source>
        <dbReference type="Pfam" id="PF12704"/>
    </source>
</evidence>
<dbReference type="GO" id="GO:0098797">
    <property type="term" value="C:plasma membrane protein complex"/>
    <property type="evidence" value="ECO:0007669"/>
    <property type="project" value="TreeGrafter"/>
</dbReference>
<sequence>MFSPFERMMAFRYLRARKAEGFVSVIAGFSFMGIMLGVATLIIVMSVMNGFRTELIGRILGLNGHMSVYQPGGSLMGYEPIEQDIKQVSGVVSVSPVVESQVLITANGQATGAIARGFTQEYMKTKPVLANSFEKGNIRDFQGNAIAVGVKMAERLNLSVGSQITLMAPKGRSGPFGTIPRSLSYTVVAVFDVGMHEYNSGYVFMPLDTAQTFFQLPSDTVSMLEVMGKSPEEVDVLKQKLQLIVKDRAEVYDWRDSNASFMNAVQVERNVMFLILTLIIVVAAFNIISSMIMLVKDKGRDIAIMRTMGADRSSMMKIFMLTGASVGIGGTATGAILGTLFAVNIESIRQWIQNMTHTELFSAEIYFLSKLPAEVKWDEVSVIVGMAIVISVAATLYPAWRAAKLDPVEALRYE</sequence>
<feature type="transmembrane region" description="Helical" evidence="8">
    <location>
        <begin position="271"/>
        <end position="295"/>
    </location>
</feature>
<evidence type="ECO:0000313" key="12">
    <source>
        <dbReference type="Proteomes" id="UP000249739"/>
    </source>
</evidence>
<dbReference type="PANTHER" id="PTHR30489">
    <property type="entry name" value="LIPOPROTEIN-RELEASING SYSTEM TRANSMEMBRANE PROTEIN LOLE"/>
    <property type="match status" value="1"/>
</dbReference>
<feature type="transmembrane region" description="Helical" evidence="8">
    <location>
        <begin position="316"/>
        <end position="343"/>
    </location>
</feature>
<name>A0A2W5HL54_9BACT</name>
<reference evidence="11 12" key="1">
    <citation type="submission" date="2017-08" db="EMBL/GenBank/DDBJ databases">
        <title>Infants hospitalized years apart are colonized by the same room-sourced microbial strains.</title>
        <authorList>
            <person name="Brooks B."/>
            <person name="Olm M.R."/>
            <person name="Firek B.A."/>
            <person name="Baker R."/>
            <person name="Thomas B.C."/>
            <person name="Morowitz M.J."/>
            <person name="Banfield J.F."/>
        </authorList>
    </citation>
    <scope>NUCLEOTIDE SEQUENCE [LARGE SCALE GENOMIC DNA]</scope>
    <source>
        <strain evidence="11">S2_006_000_R2_64</strain>
    </source>
</reference>
<accession>A0A2W5HL54</accession>
<dbReference type="PANTHER" id="PTHR30489:SF0">
    <property type="entry name" value="LIPOPROTEIN-RELEASING SYSTEM TRANSMEMBRANE PROTEIN LOLE"/>
    <property type="match status" value="1"/>
</dbReference>
<dbReference type="EMBL" id="QFOT01000026">
    <property type="protein sequence ID" value="PZP56412.1"/>
    <property type="molecule type" value="Genomic_DNA"/>
</dbReference>
<evidence type="ECO:0000256" key="8">
    <source>
        <dbReference type="SAM" id="Phobius"/>
    </source>
</evidence>
<keyword evidence="11" id="KW-0449">Lipoprotein</keyword>
<keyword evidence="6 8" id="KW-1133">Transmembrane helix</keyword>
<dbReference type="InterPro" id="IPR025857">
    <property type="entry name" value="MacB_PCD"/>
</dbReference>
<evidence type="ECO:0000259" key="9">
    <source>
        <dbReference type="Pfam" id="PF02687"/>
    </source>
</evidence>
<evidence type="ECO:0000313" key="11">
    <source>
        <dbReference type="EMBL" id="PZP56412.1"/>
    </source>
</evidence>
<evidence type="ECO:0000256" key="2">
    <source>
        <dbReference type="ARBA" id="ARBA00005236"/>
    </source>
</evidence>
<keyword evidence="3" id="KW-0813">Transport</keyword>
<dbReference type="GO" id="GO:0044874">
    <property type="term" value="P:lipoprotein localization to outer membrane"/>
    <property type="evidence" value="ECO:0007669"/>
    <property type="project" value="TreeGrafter"/>
</dbReference>
<evidence type="ECO:0000256" key="3">
    <source>
        <dbReference type="ARBA" id="ARBA00022448"/>
    </source>
</evidence>
<organism evidence="11 12">
    <name type="scientific">Micavibrio aeruginosavorus</name>
    <dbReference type="NCBI Taxonomy" id="349221"/>
    <lineage>
        <taxon>Bacteria</taxon>
        <taxon>Pseudomonadati</taxon>
        <taxon>Bdellovibrionota</taxon>
        <taxon>Bdellovibrionia</taxon>
        <taxon>Bdellovibrionales</taxon>
        <taxon>Pseudobdellovibrionaceae</taxon>
        <taxon>Micavibrio</taxon>
    </lineage>
</organism>
<dbReference type="Proteomes" id="UP000249739">
    <property type="component" value="Unassembled WGS sequence"/>
</dbReference>
<evidence type="ECO:0000256" key="7">
    <source>
        <dbReference type="ARBA" id="ARBA00023136"/>
    </source>
</evidence>
<dbReference type="AlphaFoldDB" id="A0A2W5HL54"/>
<dbReference type="GO" id="GO:0042953">
    <property type="term" value="P:lipoprotein transport"/>
    <property type="evidence" value="ECO:0007669"/>
    <property type="project" value="InterPro"/>
</dbReference>
<evidence type="ECO:0000256" key="4">
    <source>
        <dbReference type="ARBA" id="ARBA00022475"/>
    </source>
</evidence>
<feature type="domain" description="ABC3 transporter permease C-terminal" evidence="9">
    <location>
        <begin position="274"/>
        <end position="407"/>
    </location>
</feature>